<keyword evidence="3" id="KW-1185">Reference proteome</keyword>
<dbReference type="EMBL" id="BQNB010010001">
    <property type="protein sequence ID" value="GJS71370.1"/>
    <property type="molecule type" value="Genomic_DNA"/>
</dbReference>
<feature type="compositionally biased region" description="Basic and acidic residues" evidence="1">
    <location>
        <begin position="47"/>
        <end position="61"/>
    </location>
</feature>
<feature type="compositionally biased region" description="Pro residues" evidence="1">
    <location>
        <begin position="205"/>
        <end position="214"/>
    </location>
</feature>
<proteinExistence type="predicted"/>
<evidence type="ECO:0000313" key="3">
    <source>
        <dbReference type="Proteomes" id="UP001151760"/>
    </source>
</evidence>
<protein>
    <submittedName>
        <fullName evidence="2">Uncharacterized protein</fullName>
    </submittedName>
</protein>
<organism evidence="2 3">
    <name type="scientific">Tanacetum coccineum</name>
    <dbReference type="NCBI Taxonomy" id="301880"/>
    <lineage>
        <taxon>Eukaryota</taxon>
        <taxon>Viridiplantae</taxon>
        <taxon>Streptophyta</taxon>
        <taxon>Embryophyta</taxon>
        <taxon>Tracheophyta</taxon>
        <taxon>Spermatophyta</taxon>
        <taxon>Magnoliopsida</taxon>
        <taxon>eudicotyledons</taxon>
        <taxon>Gunneridae</taxon>
        <taxon>Pentapetalae</taxon>
        <taxon>asterids</taxon>
        <taxon>campanulids</taxon>
        <taxon>Asterales</taxon>
        <taxon>Asteraceae</taxon>
        <taxon>Asteroideae</taxon>
        <taxon>Anthemideae</taxon>
        <taxon>Anthemidinae</taxon>
        <taxon>Tanacetum</taxon>
    </lineage>
</organism>
<comment type="caution">
    <text evidence="2">The sequence shown here is derived from an EMBL/GenBank/DDBJ whole genome shotgun (WGS) entry which is preliminary data.</text>
</comment>
<feature type="compositionally biased region" description="Low complexity" evidence="1">
    <location>
        <begin position="215"/>
        <end position="230"/>
    </location>
</feature>
<accession>A0ABQ4Y106</accession>
<sequence length="664" mass="74761">MHTPNVQENLKLTVDEPMIPEGPASSTGNLYSLQHLAKDFGFGDQFFDDKPSEADNEKTTADTEDESMVSVTIHQDTSAIPPMTSPVIDLMSRPDSPNVYWPLPTTATTTATTTMTITTVPLPPQPQQGPSDPTLLKHIRELEQHIADLVDVNQALEEILDKHGSRLYWLENQDIPNQVRKAVDKIVTDAEKEEKETGSPKTPSGSPPHPPPLAGPSGTSGASGASGSSQSPPPPPPPSNNQGGQSLSTAAPSSSKTAASAEYTAWTTTDTRIKPSVSPIPEELHMDDDTTTDEQAYSSSGEDVRRDHIPTVNLRQSWWKPLTEDRHVTPEPAWSIPSSDLTVPMNNWASALKSTYTPPPVNSLLAQIGGDPGHVTIQPDFFFNKDLEYLRYGRKMGRPALSISKMKAAYYPDVGLEQMVPDQMWIEEECKYDVAAMYGISHWWFQRQRFYIDRHTSEGDRRAVRTHMRILSVVRIEVFPMYGYNYMKKIVLRRADLKEYVIAERDFKYLYPSDFEDLYLLNLQGHLNHLSPEDKKILTTAVNLWTRNLVIRQRVEDFQLGIESYQTQLNLTKPRWDAKGFEYKHDFTVIDSPRAVTFRDKYGVQMIMRVNRRNSGSTGGIRVWIHGFRRGKTSTEARSLCFPYRNDLRQDVSSGIWKALLVAG</sequence>
<evidence type="ECO:0000256" key="1">
    <source>
        <dbReference type="SAM" id="MobiDB-lite"/>
    </source>
</evidence>
<gene>
    <name evidence="2" type="ORF">Tco_0704211</name>
</gene>
<evidence type="ECO:0000313" key="2">
    <source>
        <dbReference type="EMBL" id="GJS71370.1"/>
    </source>
</evidence>
<feature type="compositionally biased region" description="Low complexity" evidence="1">
    <location>
        <begin position="240"/>
        <end position="261"/>
    </location>
</feature>
<feature type="region of interest" description="Disordered" evidence="1">
    <location>
        <begin position="46"/>
        <end position="66"/>
    </location>
</feature>
<reference evidence="2" key="2">
    <citation type="submission" date="2022-01" db="EMBL/GenBank/DDBJ databases">
        <authorList>
            <person name="Yamashiro T."/>
            <person name="Shiraishi A."/>
            <person name="Satake H."/>
            <person name="Nakayama K."/>
        </authorList>
    </citation>
    <scope>NUCLEOTIDE SEQUENCE</scope>
</reference>
<dbReference type="Proteomes" id="UP001151760">
    <property type="component" value="Unassembled WGS sequence"/>
</dbReference>
<name>A0ABQ4Y106_9ASTR</name>
<feature type="region of interest" description="Disordered" evidence="1">
    <location>
        <begin position="190"/>
        <end position="304"/>
    </location>
</feature>
<reference evidence="2" key="1">
    <citation type="journal article" date="2022" name="Int. J. Mol. Sci.">
        <title>Draft Genome of Tanacetum Coccineum: Genomic Comparison of Closely Related Tanacetum-Family Plants.</title>
        <authorList>
            <person name="Yamashiro T."/>
            <person name="Shiraishi A."/>
            <person name="Nakayama K."/>
            <person name="Satake H."/>
        </authorList>
    </citation>
    <scope>NUCLEOTIDE SEQUENCE</scope>
</reference>